<dbReference type="Proteomes" id="UP000018168">
    <property type="component" value="Unassembled WGS sequence"/>
</dbReference>
<evidence type="ECO:0000259" key="1">
    <source>
        <dbReference type="Pfam" id="PF13443"/>
    </source>
</evidence>
<dbReference type="CDD" id="cd00093">
    <property type="entry name" value="HTH_XRE"/>
    <property type="match status" value="1"/>
</dbReference>
<feature type="domain" description="HTH cro/C1-type" evidence="1">
    <location>
        <begin position="11"/>
        <end position="63"/>
    </location>
</feature>
<dbReference type="GO" id="GO:0003677">
    <property type="term" value="F:DNA binding"/>
    <property type="evidence" value="ECO:0007669"/>
    <property type="project" value="InterPro"/>
</dbReference>
<gene>
    <name evidence="2" type="ORF">BN578_00555</name>
</gene>
<name>R6MZ46_9FIRM</name>
<dbReference type="AlphaFoldDB" id="R6MZ46"/>
<dbReference type="EMBL" id="CBEP010000091">
    <property type="protein sequence ID" value="CDC05023.1"/>
    <property type="molecule type" value="Genomic_DNA"/>
</dbReference>
<reference evidence="2" key="1">
    <citation type="submission" date="2012-11" db="EMBL/GenBank/DDBJ databases">
        <title>Dependencies among metagenomic species, viruses, plasmids and units of genetic variation.</title>
        <authorList>
            <person name="Nielsen H.B."/>
            <person name="Almeida M."/>
            <person name="Juncker A.S."/>
            <person name="Rasmussen S."/>
            <person name="Li J."/>
            <person name="Sunagawa S."/>
            <person name="Plichta D."/>
            <person name="Gautier L."/>
            <person name="Le Chatelier E."/>
            <person name="Peletier E."/>
            <person name="Bonde I."/>
            <person name="Nielsen T."/>
            <person name="Manichanh C."/>
            <person name="Arumugam M."/>
            <person name="Batto J."/>
            <person name="Santos M.B.Q.D."/>
            <person name="Blom N."/>
            <person name="Borruel N."/>
            <person name="Burgdorf K.S."/>
            <person name="Boumezbeur F."/>
            <person name="Casellas F."/>
            <person name="Dore J."/>
            <person name="Guarner F."/>
            <person name="Hansen T."/>
            <person name="Hildebrand F."/>
            <person name="Kaas R.S."/>
            <person name="Kennedy S."/>
            <person name="Kristiansen K."/>
            <person name="Kultima J.R."/>
            <person name="Leonard P."/>
            <person name="Levenez F."/>
            <person name="Lund O."/>
            <person name="Moumen B."/>
            <person name="Le Paslier D."/>
            <person name="Pons N."/>
            <person name="Pedersen O."/>
            <person name="Prifti E."/>
            <person name="Qin J."/>
            <person name="Raes J."/>
            <person name="Tap J."/>
            <person name="Tims S."/>
            <person name="Ussery D.W."/>
            <person name="Yamada T."/>
            <person name="MetaHit consortium"/>
            <person name="Renault P."/>
            <person name="Sicheritz-Ponten T."/>
            <person name="Bork P."/>
            <person name="Wang J."/>
            <person name="Brunak S."/>
            <person name="Ehrlich S.D."/>
        </authorList>
    </citation>
    <scope>NUCLEOTIDE SEQUENCE [LARGE SCALE GENOMIC DNA]</scope>
</reference>
<dbReference type="SUPFAM" id="SSF47413">
    <property type="entry name" value="lambda repressor-like DNA-binding domains"/>
    <property type="match status" value="1"/>
</dbReference>
<organism evidence="2 3">
    <name type="scientific">[Clostridium] leptum CAG:27</name>
    <dbReference type="NCBI Taxonomy" id="1263068"/>
    <lineage>
        <taxon>Bacteria</taxon>
        <taxon>Bacillati</taxon>
        <taxon>Bacillota</taxon>
        <taxon>Clostridia</taxon>
        <taxon>Eubacteriales</taxon>
        <taxon>Oscillospiraceae</taxon>
        <taxon>Oscillospiraceae incertae sedis</taxon>
    </lineage>
</organism>
<dbReference type="Pfam" id="PF13443">
    <property type="entry name" value="HTH_26"/>
    <property type="match status" value="1"/>
</dbReference>
<protein>
    <submittedName>
        <fullName evidence="2">Conserved domain protein</fullName>
    </submittedName>
</protein>
<proteinExistence type="predicted"/>
<evidence type="ECO:0000313" key="2">
    <source>
        <dbReference type="EMBL" id="CDC05023.1"/>
    </source>
</evidence>
<comment type="caution">
    <text evidence="2">The sequence shown here is derived from an EMBL/GenBank/DDBJ whole genome shotgun (WGS) entry which is preliminary data.</text>
</comment>
<dbReference type="InterPro" id="IPR001387">
    <property type="entry name" value="Cro/C1-type_HTH"/>
</dbReference>
<evidence type="ECO:0000313" key="3">
    <source>
        <dbReference type="Proteomes" id="UP000018168"/>
    </source>
</evidence>
<accession>R6MZ46</accession>
<dbReference type="InterPro" id="IPR010982">
    <property type="entry name" value="Lambda_DNA-bd_dom_sf"/>
</dbReference>
<dbReference type="Gene3D" id="1.10.260.40">
    <property type="entry name" value="lambda repressor-like DNA-binding domains"/>
    <property type="match status" value="1"/>
</dbReference>
<sequence>MTNVSILRGKIVEHNTTQEAVADAIGINRTTFYRKMKENGKNFTVAEVQRIADVLSLSGDDVMRIFFAL</sequence>